<proteinExistence type="predicted"/>
<dbReference type="InterPro" id="IPR035979">
    <property type="entry name" value="RBD_domain_sf"/>
</dbReference>
<dbReference type="PROSITE" id="PS50102">
    <property type="entry name" value="RRM"/>
    <property type="match status" value="1"/>
</dbReference>
<dbReference type="Pfam" id="PF00076">
    <property type="entry name" value="RRM_1"/>
    <property type="match status" value="1"/>
</dbReference>
<dbReference type="InterPro" id="IPR012677">
    <property type="entry name" value="Nucleotide-bd_a/b_plait_sf"/>
</dbReference>
<accession>A0A075AVL7</accession>
<feature type="domain" description="RRM" evidence="2">
    <location>
        <begin position="41"/>
        <end position="120"/>
    </location>
</feature>
<sequence length="286" mass="31303">MDNVVNKKVSSPNELTNRRPSRIKLSDCKIDHATGDLISISALVIKNVPFAVERDTLLGVFDELNLPKPFALNYHTDGEGNFRGLAFANFTDPVHAAIVLEKLQGYEIQGRKIKVEPKKVPINTPEDKQTVAHLKPNLVSAAPIESRLDSIQAAMKVLQNNDLISSIALSSSLSRVERIEVMQLAEDMGLCHATENGPNGRFISVMRSENESRRSVVSVARPPPNLAPIGSNRRFSSSDLGFKGTTINFPGISLFEPLKELPKKPMTPGAVNKTQEVADALADVKF</sequence>
<dbReference type="AlphaFoldDB" id="A0A075AVL7"/>
<dbReference type="HOGENOM" id="CLU_973724_0_0_1"/>
<dbReference type="InterPro" id="IPR000504">
    <property type="entry name" value="RRM_dom"/>
</dbReference>
<protein>
    <recommendedName>
        <fullName evidence="2">RRM domain-containing protein</fullName>
    </recommendedName>
</protein>
<dbReference type="InterPro" id="IPR036867">
    <property type="entry name" value="R3H_dom_sf"/>
</dbReference>
<dbReference type="OrthoDB" id="434258at2759"/>
<evidence type="ECO:0000259" key="2">
    <source>
        <dbReference type="PROSITE" id="PS50102"/>
    </source>
</evidence>
<dbReference type="Gene3D" id="3.30.70.330">
    <property type="match status" value="1"/>
</dbReference>
<evidence type="ECO:0000256" key="1">
    <source>
        <dbReference type="PROSITE-ProRule" id="PRU00176"/>
    </source>
</evidence>
<evidence type="ECO:0000313" key="3">
    <source>
        <dbReference type="EMBL" id="EPZ32752.1"/>
    </source>
</evidence>
<keyword evidence="4" id="KW-1185">Reference proteome</keyword>
<dbReference type="STRING" id="988480.A0A075AVL7"/>
<name>A0A075AVL7_ROZAC</name>
<dbReference type="SMART" id="SM00360">
    <property type="entry name" value="RRM"/>
    <property type="match status" value="1"/>
</dbReference>
<keyword evidence="1" id="KW-0694">RNA-binding</keyword>
<dbReference type="SUPFAM" id="SSF54928">
    <property type="entry name" value="RNA-binding domain, RBD"/>
    <property type="match status" value="1"/>
</dbReference>
<organism evidence="3 4">
    <name type="scientific">Rozella allomycis (strain CSF55)</name>
    <dbReference type="NCBI Taxonomy" id="988480"/>
    <lineage>
        <taxon>Eukaryota</taxon>
        <taxon>Fungi</taxon>
        <taxon>Fungi incertae sedis</taxon>
        <taxon>Cryptomycota</taxon>
        <taxon>Cryptomycota incertae sedis</taxon>
        <taxon>Rozella</taxon>
    </lineage>
</organism>
<dbReference type="EMBL" id="KE561117">
    <property type="protein sequence ID" value="EPZ32752.1"/>
    <property type="molecule type" value="Genomic_DNA"/>
</dbReference>
<dbReference type="Proteomes" id="UP000030755">
    <property type="component" value="Unassembled WGS sequence"/>
</dbReference>
<gene>
    <name evidence="3" type="ORF">O9G_000827</name>
</gene>
<dbReference type="Gene3D" id="3.30.1370.50">
    <property type="entry name" value="R3H-like domain"/>
    <property type="match status" value="1"/>
</dbReference>
<evidence type="ECO:0000313" key="4">
    <source>
        <dbReference type="Proteomes" id="UP000030755"/>
    </source>
</evidence>
<reference evidence="3 4" key="1">
    <citation type="journal article" date="2013" name="Curr. Biol.">
        <title>Shared signatures of parasitism and phylogenomics unite Cryptomycota and microsporidia.</title>
        <authorList>
            <person name="James T.Y."/>
            <person name="Pelin A."/>
            <person name="Bonen L."/>
            <person name="Ahrendt S."/>
            <person name="Sain D."/>
            <person name="Corradi N."/>
            <person name="Stajich J.E."/>
        </authorList>
    </citation>
    <scope>NUCLEOTIDE SEQUENCE [LARGE SCALE GENOMIC DNA]</scope>
    <source>
        <strain evidence="3 4">CSF55</strain>
    </source>
</reference>
<dbReference type="GO" id="GO:0003723">
    <property type="term" value="F:RNA binding"/>
    <property type="evidence" value="ECO:0007669"/>
    <property type="project" value="UniProtKB-UniRule"/>
</dbReference>